<dbReference type="CDD" id="cd06257">
    <property type="entry name" value="DnaJ"/>
    <property type="match status" value="1"/>
</dbReference>
<evidence type="ECO:0000313" key="16">
    <source>
        <dbReference type="Proteomes" id="UP000007322"/>
    </source>
</evidence>
<dbReference type="InParanoid" id="G2Q3L5"/>
<keyword evidence="11" id="KW-0539">Nucleus</keyword>
<keyword evidence="8" id="KW-0479">Metal-binding</keyword>
<evidence type="ECO:0000256" key="7">
    <source>
        <dbReference type="ARBA" id="ARBA00022490"/>
    </source>
</evidence>
<evidence type="ECO:0000256" key="3">
    <source>
        <dbReference type="ARBA" id="ARBA00004496"/>
    </source>
</evidence>
<reference evidence="15 16" key="1">
    <citation type="journal article" date="2011" name="Nat. Biotechnol.">
        <title>Comparative genomic analysis of the thermophilic biomass-degrading fungi Myceliophthora thermophila and Thielavia terrestris.</title>
        <authorList>
            <person name="Berka R.M."/>
            <person name="Grigoriev I.V."/>
            <person name="Otillar R."/>
            <person name="Salamov A."/>
            <person name="Grimwood J."/>
            <person name="Reid I."/>
            <person name="Ishmael N."/>
            <person name="John T."/>
            <person name="Darmond C."/>
            <person name="Moisan M.-C."/>
            <person name="Henrissat B."/>
            <person name="Coutinho P.M."/>
            <person name="Lombard V."/>
            <person name="Natvig D.O."/>
            <person name="Lindquist E."/>
            <person name="Schmutz J."/>
            <person name="Lucas S."/>
            <person name="Harris P."/>
            <person name="Powlowski J."/>
            <person name="Bellemare A."/>
            <person name="Taylor D."/>
            <person name="Butler G."/>
            <person name="de Vries R.P."/>
            <person name="Allijn I.E."/>
            <person name="van den Brink J."/>
            <person name="Ushinsky S."/>
            <person name="Storms R."/>
            <person name="Powell A.J."/>
            <person name="Paulsen I.T."/>
            <person name="Elbourne L.D.H."/>
            <person name="Baker S.E."/>
            <person name="Magnuson J."/>
            <person name="LaBoissiere S."/>
            <person name="Clutterbuck A.J."/>
            <person name="Martinez D."/>
            <person name="Wogulis M."/>
            <person name="de Leon A.L."/>
            <person name="Rey M.W."/>
            <person name="Tsang A."/>
        </authorList>
    </citation>
    <scope>NUCLEOTIDE SEQUENCE [LARGE SCALE GENOMIC DNA]</scope>
    <source>
        <strain evidence="16">ATCC 42464 / BCRC 31852 / DSM 1799</strain>
    </source>
</reference>
<dbReference type="Gene3D" id="1.10.287.110">
    <property type="entry name" value="DnaJ domain"/>
    <property type="match status" value="1"/>
</dbReference>
<feature type="region of interest" description="Disordered" evidence="12">
    <location>
        <begin position="44"/>
        <end position="68"/>
    </location>
</feature>
<organism evidence="15 16">
    <name type="scientific">Thermothelomyces thermophilus (strain ATCC 42464 / BCRC 31852 / DSM 1799)</name>
    <name type="common">Sporotrichum thermophile</name>
    <dbReference type="NCBI Taxonomy" id="573729"/>
    <lineage>
        <taxon>Eukaryota</taxon>
        <taxon>Fungi</taxon>
        <taxon>Dikarya</taxon>
        <taxon>Ascomycota</taxon>
        <taxon>Pezizomycotina</taxon>
        <taxon>Sordariomycetes</taxon>
        <taxon>Sordariomycetidae</taxon>
        <taxon>Sordariales</taxon>
        <taxon>Chaetomiaceae</taxon>
        <taxon>Thermothelomyces</taxon>
    </lineage>
</organism>
<evidence type="ECO:0000256" key="2">
    <source>
        <dbReference type="ARBA" id="ARBA00004123"/>
    </source>
</evidence>
<feature type="compositionally biased region" description="Basic and acidic residues" evidence="12">
    <location>
        <begin position="210"/>
        <end position="221"/>
    </location>
</feature>
<dbReference type="InterPro" id="IPR007872">
    <property type="entry name" value="DPH_MB_dom"/>
</dbReference>
<dbReference type="SMART" id="SM00271">
    <property type="entry name" value="DnaJ"/>
    <property type="match status" value="1"/>
</dbReference>
<dbReference type="KEGG" id="mtm:MYCTH_2295088"/>
<dbReference type="OrthoDB" id="18529at2759"/>
<dbReference type="InterPro" id="IPR036869">
    <property type="entry name" value="J_dom_sf"/>
</dbReference>
<dbReference type="PROSITE" id="PS51074">
    <property type="entry name" value="DPH_MB"/>
    <property type="match status" value="1"/>
</dbReference>
<feature type="region of interest" description="Disordered" evidence="12">
    <location>
        <begin position="102"/>
        <end position="130"/>
    </location>
</feature>
<dbReference type="Pfam" id="PF05207">
    <property type="entry name" value="Zn_ribbon_CSL"/>
    <property type="match status" value="1"/>
</dbReference>
<dbReference type="Proteomes" id="UP000007322">
    <property type="component" value="Chromosome 1"/>
</dbReference>
<feature type="domain" description="J" evidence="13">
    <location>
        <begin position="9"/>
        <end position="95"/>
    </location>
</feature>
<dbReference type="HOGENOM" id="CLU_017633_7_0_1"/>
<dbReference type="Gene3D" id="3.10.660.10">
    <property type="entry name" value="DPH Zinc finger"/>
    <property type="match status" value="1"/>
</dbReference>
<dbReference type="Pfam" id="PF00226">
    <property type="entry name" value="DnaJ"/>
    <property type="match status" value="1"/>
</dbReference>
<evidence type="ECO:0000256" key="8">
    <source>
        <dbReference type="ARBA" id="ARBA00022723"/>
    </source>
</evidence>
<dbReference type="STRING" id="573729.G2Q3L5"/>
<keyword evidence="16" id="KW-1185">Reference proteome</keyword>
<comment type="pathway">
    <text evidence="4">Protein modification; peptidyl-diphthamide biosynthesis.</text>
</comment>
<evidence type="ECO:0000256" key="9">
    <source>
        <dbReference type="ARBA" id="ARBA00022833"/>
    </source>
</evidence>
<evidence type="ECO:0000313" key="15">
    <source>
        <dbReference type="EMBL" id="AEO53571.1"/>
    </source>
</evidence>
<evidence type="ECO:0000256" key="4">
    <source>
        <dbReference type="ARBA" id="ARBA00005156"/>
    </source>
</evidence>
<dbReference type="GeneID" id="11512917"/>
<dbReference type="GO" id="GO:0005634">
    <property type="term" value="C:nucleus"/>
    <property type="evidence" value="ECO:0007669"/>
    <property type="project" value="UniProtKB-SubCell"/>
</dbReference>
<comment type="subcellular location">
    <subcellularLocation>
        <location evidence="3">Cytoplasm</location>
    </subcellularLocation>
    <subcellularLocation>
        <location evidence="2">Nucleus</location>
    </subcellularLocation>
</comment>
<keyword evidence="9" id="KW-0862">Zinc</keyword>
<keyword evidence="7" id="KW-0963">Cytoplasm</keyword>
<dbReference type="InterPro" id="IPR001623">
    <property type="entry name" value="DnaJ_domain"/>
</dbReference>
<dbReference type="GO" id="GO:0017183">
    <property type="term" value="P:protein histidyl modification to diphthamide"/>
    <property type="evidence" value="ECO:0007669"/>
    <property type="project" value="UniProtKB-UniPathway"/>
</dbReference>
<evidence type="ECO:0000259" key="14">
    <source>
        <dbReference type="PROSITE" id="PS51074"/>
    </source>
</evidence>
<dbReference type="OMA" id="IIGCRGC"/>
<dbReference type="PANTHER" id="PTHR21454:SF46">
    <property type="entry name" value="DIPHTHAMIDE BIOSYNTHESIS PROTEIN 4"/>
    <property type="match status" value="1"/>
</dbReference>
<feature type="domain" description="DPH-type MB" evidence="14">
    <location>
        <begin position="132"/>
        <end position="200"/>
    </location>
</feature>
<dbReference type="GO" id="GO:0005737">
    <property type="term" value="C:cytoplasm"/>
    <property type="evidence" value="ECO:0007669"/>
    <property type="project" value="UniProtKB-SubCell"/>
</dbReference>
<dbReference type="FunCoup" id="G2Q3L5">
    <property type="interactions" value="335"/>
</dbReference>
<accession>G2Q3L5</accession>
<dbReference type="PANTHER" id="PTHR21454">
    <property type="entry name" value="DPH3 HOMOLOG-RELATED"/>
    <property type="match status" value="1"/>
</dbReference>
<dbReference type="eggNOG" id="KOG0714">
    <property type="taxonomic scope" value="Eukaryota"/>
</dbReference>
<dbReference type="SUPFAM" id="SSF46565">
    <property type="entry name" value="Chaperone J-domain"/>
    <property type="match status" value="1"/>
</dbReference>
<feature type="compositionally biased region" description="Low complexity" evidence="12">
    <location>
        <begin position="51"/>
        <end position="68"/>
    </location>
</feature>
<evidence type="ECO:0000256" key="11">
    <source>
        <dbReference type="ARBA" id="ARBA00023242"/>
    </source>
</evidence>
<dbReference type="RefSeq" id="XP_003658816.1">
    <property type="nucleotide sequence ID" value="XM_003658768.1"/>
</dbReference>
<evidence type="ECO:0000256" key="1">
    <source>
        <dbReference type="ARBA" id="ARBA00003474"/>
    </source>
</evidence>
<evidence type="ECO:0000256" key="5">
    <source>
        <dbReference type="ARBA" id="ARBA00006169"/>
    </source>
</evidence>
<keyword evidence="10" id="KW-0408">Iron</keyword>
<evidence type="ECO:0000256" key="12">
    <source>
        <dbReference type="SAM" id="MobiDB-lite"/>
    </source>
</evidence>
<proteinExistence type="inferred from homology"/>
<dbReference type="InterPro" id="IPR036671">
    <property type="entry name" value="DPH_MB_sf"/>
</dbReference>
<evidence type="ECO:0000256" key="6">
    <source>
        <dbReference type="ARBA" id="ARBA00021797"/>
    </source>
</evidence>
<sequence length="241" mass="25563">MSIPATNPTYYEILNLSPSALTSLDEPAAASLIKRAYRRALLRHHPDKKSSTSSSPSSLPSSSPASAPGYTIDQISTAYATLSRPALRQAYDRSLLVLQSQRHRPSSLAPSSATESPGGGGGGGGAADFQTGIETVDLDDLDYEEKGRGRDSETTWYRSCRCGNPRGYQFGEADLEDAADLGELMVGCADCSLWLRVCFAVLDDDDDGQDEKGGEKREQHAGKGSGDGMKPVLLNSGEVAA</sequence>
<dbReference type="InterPro" id="IPR044248">
    <property type="entry name" value="DPH3/4-like"/>
</dbReference>
<feature type="compositionally biased region" description="Gly residues" evidence="12">
    <location>
        <begin position="117"/>
        <end position="126"/>
    </location>
</feature>
<dbReference type="GO" id="GO:0046872">
    <property type="term" value="F:metal ion binding"/>
    <property type="evidence" value="ECO:0007669"/>
    <property type="project" value="UniProtKB-KW"/>
</dbReference>
<dbReference type="UniPathway" id="UPA00559"/>
<comment type="function">
    <text evidence="1">Required for the first step of diphthamide biosynthesis, the transfer of 3-amino-3-carboxypropyl from S-adenosyl-L-methionine to a histidine residue. Diphthamide is a post-translational modification of histidine which occurs in elongation factor 2.</text>
</comment>
<comment type="similarity">
    <text evidence="5">Belongs to the DPH4 family.</text>
</comment>
<evidence type="ECO:0000259" key="13">
    <source>
        <dbReference type="PROSITE" id="PS50076"/>
    </source>
</evidence>
<gene>
    <name evidence="15" type="ORF">MYCTH_2295088</name>
</gene>
<dbReference type="VEuPathDB" id="FungiDB:MYCTH_2295088"/>
<dbReference type="EMBL" id="CP003002">
    <property type="protein sequence ID" value="AEO53571.1"/>
    <property type="molecule type" value="Genomic_DNA"/>
</dbReference>
<dbReference type="PROSITE" id="PS50076">
    <property type="entry name" value="DNAJ_2"/>
    <property type="match status" value="1"/>
</dbReference>
<dbReference type="SUPFAM" id="SSF144217">
    <property type="entry name" value="CSL zinc finger"/>
    <property type="match status" value="1"/>
</dbReference>
<protein>
    <recommendedName>
        <fullName evidence="6">Diphthamide biosynthesis protein 4</fullName>
    </recommendedName>
</protein>
<feature type="region of interest" description="Disordered" evidence="12">
    <location>
        <begin position="206"/>
        <end position="241"/>
    </location>
</feature>
<dbReference type="AlphaFoldDB" id="G2Q3L5"/>
<evidence type="ECO:0000256" key="10">
    <source>
        <dbReference type="ARBA" id="ARBA00023004"/>
    </source>
</evidence>
<name>G2Q3L5_THET4</name>